<comment type="caution">
    <text evidence="2">The sequence shown here is derived from an EMBL/GenBank/DDBJ whole genome shotgun (WGS) entry which is preliminary data.</text>
</comment>
<sequence length="130" mass="15254">TCQMQRPSLIEDDDDDHTNNKNGKQLLSRSLTFDRELLKQKRIKRLSRSSPAIIEQRLQCLDRSLLSVDPLPYVRDMLNELSNTEAFLYARQCRVVAAKLRLCWSDVNEEIKSLLKHKEYTEAAIEHIRK</sequence>
<dbReference type="InterPro" id="IPR038949">
    <property type="entry name" value="TEKTL1"/>
</dbReference>
<feature type="region of interest" description="Disordered" evidence="1">
    <location>
        <begin position="1"/>
        <end position="23"/>
    </location>
</feature>
<dbReference type="EMBL" id="CAJOBD010041474">
    <property type="protein sequence ID" value="CAF4320846.1"/>
    <property type="molecule type" value="Genomic_DNA"/>
</dbReference>
<reference evidence="2" key="1">
    <citation type="submission" date="2021-02" db="EMBL/GenBank/DDBJ databases">
        <authorList>
            <person name="Nowell W R."/>
        </authorList>
    </citation>
    <scope>NUCLEOTIDE SEQUENCE</scope>
</reference>
<dbReference type="PANTHER" id="PTHR35081">
    <property type="entry name" value="COILED-COIL DOMAIN-CONTAINING PROTEIN 105"/>
    <property type="match status" value="1"/>
</dbReference>
<organism evidence="2 3">
    <name type="scientific">Rotaria sordida</name>
    <dbReference type="NCBI Taxonomy" id="392033"/>
    <lineage>
        <taxon>Eukaryota</taxon>
        <taxon>Metazoa</taxon>
        <taxon>Spiralia</taxon>
        <taxon>Gnathifera</taxon>
        <taxon>Rotifera</taxon>
        <taxon>Eurotatoria</taxon>
        <taxon>Bdelloidea</taxon>
        <taxon>Philodinida</taxon>
        <taxon>Philodinidae</taxon>
        <taxon>Rotaria</taxon>
    </lineage>
</organism>
<accession>A0A820JEW5</accession>
<dbReference type="PANTHER" id="PTHR35081:SF1">
    <property type="entry name" value="COILED-COIL DOMAIN-CONTAINING PROTEIN 105"/>
    <property type="match status" value="1"/>
</dbReference>
<proteinExistence type="predicted"/>
<name>A0A820JEW5_9BILA</name>
<evidence type="ECO:0000313" key="2">
    <source>
        <dbReference type="EMBL" id="CAF4320846.1"/>
    </source>
</evidence>
<evidence type="ECO:0000256" key="1">
    <source>
        <dbReference type="SAM" id="MobiDB-lite"/>
    </source>
</evidence>
<protein>
    <submittedName>
        <fullName evidence="2">Uncharacterized protein</fullName>
    </submittedName>
</protein>
<feature type="non-terminal residue" evidence="2">
    <location>
        <position position="130"/>
    </location>
</feature>
<feature type="non-terminal residue" evidence="2">
    <location>
        <position position="1"/>
    </location>
</feature>
<gene>
    <name evidence="2" type="ORF">JBS370_LOCUS41015</name>
</gene>
<dbReference type="Proteomes" id="UP000663836">
    <property type="component" value="Unassembled WGS sequence"/>
</dbReference>
<evidence type="ECO:0000313" key="3">
    <source>
        <dbReference type="Proteomes" id="UP000663836"/>
    </source>
</evidence>
<dbReference type="AlphaFoldDB" id="A0A820JEW5"/>